<dbReference type="Proteomes" id="UP001591681">
    <property type="component" value="Unassembled WGS sequence"/>
</dbReference>
<dbReference type="InterPro" id="IPR052986">
    <property type="entry name" value="VLIG_GTPase"/>
</dbReference>
<dbReference type="PROSITE" id="PS51717">
    <property type="entry name" value="G_VLIG"/>
    <property type="match status" value="1"/>
</dbReference>
<sequence>MLLDGFPVELVDGDASNIPLKWISAVLTQLHGLVGSKSRILVLTVLGVQSTGKSTLLNTMFGVQFAVSSGRCTRGAFMLLMKVSEDLRAELRCDFIMVIDTEGLKSPELAALDTSYEHDNELATLVVGLSDITIINVAMENNTEMKDVLQIAVHAFLRMKDVGKKPRCLFVHQNVSDMSAHDKNMRDRNKLVEQLNEMTQAAAKMERREANTKFSDVMKYDPDKDSYYIPGLWNGTPPMAPVNTGYSEAVYELKKNLISLLKSDDLRCNDATEFLKWTESLWNAVKFENFIFNFRNSLVADAYSDLCAHYNSWEWLFQSEMNSWLVSKETIISNFGVTEKNAQISKLQTTLRKVLDEAAVKLDEEQKKILLNLEQYFKQKDNKVALVEKYRQDFVNSARSLRQETERSVRQCLEQAAEIRKEMEKVNIVKDKQTDTIEKRS</sequence>
<dbReference type="InterPro" id="IPR027417">
    <property type="entry name" value="P-loop_NTPase"/>
</dbReference>
<name>A0ABD1IPQ3_9TELE</name>
<dbReference type="InterPro" id="IPR058641">
    <property type="entry name" value="GVIN1_dom"/>
</dbReference>
<evidence type="ECO:0000313" key="2">
    <source>
        <dbReference type="EMBL" id="KAL2076976.1"/>
    </source>
</evidence>
<reference evidence="2 3" key="1">
    <citation type="submission" date="2024-09" db="EMBL/GenBank/DDBJ databases">
        <title>A chromosome-level genome assembly of Gray's grenadier anchovy, Coilia grayii.</title>
        <authorList>
            <person name="Fu Z."/>
        </authorList>
    </citation>
    <scope>NUCLEOTIDE SEQUENCE [LARGE SCALE GENOMIC DNA]</scope>
    <source>
        <strain evidence="2">G4</strain>
        <tissue evidence="2">Muscle</tissue>
    </source>
</reference>
<keyword evidence="3" id="KW-1185">Reference proteome</keyword>
<evidence type="ECO:0000259" key="1">
    <source>
        <dbReference type="PROSITE" id="PS51717"/>
    </source>
</evidence>
<accession>A0ABD1IPQ3</accession>
<feature type="domain" description="VLIG-type G" evidence="1">
    <location>
        <begin position="37"/>
        <end position="282"/>
    </location>
</feature>
<dbReference type="AlphaFoldDB" id="A0ABD1IPQ3"/>
<dbReference type="PANTHER" id="PTHR14819">
    <property type="entry name" value="GTP-BINDING"/>
    <property type="match status" value="1"/>
</dbReference>
<dbReference type="SUPFAM" id="SSF52540">
    <property type="entry name" value="P-loop containing nucleoside triphosphate hydrolases"/>
    <property type="match status" value="1"/>
</dbReference>
<dbReference type="Pfam" id="PF25683">
    <property type="entry name" value="URGCP_GTPase"/>
    <property type="match status" value="1"/>
</dbReference>
<organism evidence="2 3">
    <name type="scientific">Coilia grayii</name>
    <name type="common">Gray's grenadier anchovy</name>
    <dbReference type="NCBI Taxonomy" id="363190"/>
    <lineage>
        <taxon>Eukaryota</taxon>
        <taxon>Metazoa</taxon>
        <taxon>Chordata</taxon>
        <taxon>Craniata</taxon>
        <taxon>Vertebrata</taxon>
        <taxon>Euteleostomi</taxon>
        <taxon>Actinopterygii</taxon>
        <taxon>Neopterygii</taxon>
        <taxon>Teleostei</taxon>
        <taxon>Clupei</taxon>
        <taxon>Clupeiformes</taxon>
        <taxon>Clupeoidei</taxon>
        <taxon>Engraulidae</taxon>
        <taxon>Coilinae</taxon>
        <taxon>Coilia</taxon>
    </lineage>
</organism>
<protein>
    <recommendedName>
        <fullName evidence="1">VLIG-type G domain-containing protein</fullName>
    </recommendedName>
</protein>
<dbReference type="Gene3D" id="3.40.50.300">
    <property type="entry name" value="P-loop containing nucleotide triphosphate hydrolases"/>
    <property type="match status" value="1"/>
</dbReference>
<proteinExistence type="predicted"/>
<dbReference type="EMBL" id="JBHFQA010000030">
    <property type="protein sequence ID" value="KAL2076976.1"/>
    <property type="molecule type" value="Genomic_DNA"/>
</dbReference>
<dbReference type="InterPro" id="IPR030383">
    <property type="entry name" value="G_VLIG_dom"/>
</dbReference>
<gene>
    <name evidence="2" type="ORF">ACEWY4_027435</name>
</gene>
<comment type="caution">
    <text evidence="2">The sequence shown here is derived from an EMBL/GenBank/DDBJ whole genome shotgun (WGS) entry which is preliminary data.</text>
</comment>
<dbReference type="PANTHER" id="PTHR14819:SF9">
    <property type="entry name" value="UP-REGULATOR OF CELL PROLIFERATION-LIKE"/>
    <property type="match status" value="1"/>
</dbReference>
<dbReference type="Pfam" id="PF25974">
    <property type="entry name" value="URGCP_9th"/>
    <property type="match status" value="1"/>
</dbReference>
<evidence type="ECO:0000313" key="3">
    <source>
        <dbReference type="Proteomes" id="UP001591681"/>
    </source>
</evidence>